<dbReference type="InterPro" id="IPR008979">
    <property type="entry name" value="Galactose-bd-like_sf"/>
</dbReference>
<dbReference type="RefSeq" id="WP_185799323.1">
    <property type="nucleotide sequence ID" value="NZ_JACJVJ010000001.1"/>
</dbReference>
<evidence type="ECO:0000256" key="2">
    <source>
        <dbReference type="SAM" id="MobiDB-lite"/>
    </source>
</evidence>
<dbReference type="PANTHER" id="PTHR43056">
    <property type="entry name" value="PEPTIDASE S9 PROLYL OLIGOPEPTIDASE"/>
    <property type="match status" value="1"/>
</dbReference>
<keyword evidence="5" id="KW-1185">Reference proteome</keyword>
<feature type="region of interest" description="Disordered" evidence="2">
    <location>
        <begin position="13"/>
        <end position="35"/>
    </location>
</feature>
<evidence type="ECO:0000313" key="5">
    <source>
        <dbReference type="Proteomes" id="UP000564378"/>
    </source>
</evidence>
<dbReference type="InterPro" id="IPR013736">
    <property type="entry name" value="Xaa-Pro_dipept_C"/>
</dbReference>
<dbReference type="SMART" id="SM00939">
    <property type="entry name" value="PepX_C"/>
    <property type="match status" value="1"/>
</dbReference>
<dbReference type="Proteomes" id="UP000564378">
    <property type="component" value="Unassembled WGS sequence"/>
</dbReference>
<evidence type="ECO:0000256" key="1">
    <source>
        <dbReference type="ARBA" id="ARBA00022801"/>
    </source>
</evidence>
<gene>
    <name evidence="4" type="ORF">H6P80_00055</name>
</gene>
<name>A0A842HTZ2_9SPHN</name>
<reference evidence="4 5" key="1">
    <citation type="submission" date="2020-08" db="EMBL/GenBank/DDBJ databases">
        <title>Draft genome sequence of Parasphingopyxis sp. GrpM-11.</title>
        <authorList>
            <person name="Oh J."/>
            <person name="Roh D.-H."/>
        </authorList>
    </citation>
    <scope>NUCLEOTIDE SEQUENCE [LARGE SCALE GENOMIC DNA]</scope>
    <source>
        <strain evidence="4 5">GrpM-11</strain>
    </source>
</reference>
<dbReference type="InterPro" id="IPR005674">
    <property type="entry name" value="CocE/Ser_esterase"/>
</dbReference>
<dbReference type="Gene3D" id="1.10.3020.20">
    <property type="match status" value="1"/>
</dbReference>
<proteinExistence type="predicted"/>
<dbReference type="Gene3D" id="2.60.120.260">
    <property type="entry name" value="Galactose-binding domain-like"/>
    <property type="match status" value="1"/>
</dbReference>
<dbReference type="GO" id="GO:0008239">
    <property type="term" value="F:dipeptidyl-peptidase activity"/>
    <property type="evidence" value="ECO:0007669"/>
    <property type="project" value="InterPro"/>
</dbReference>
<organism evidence="4 5">
    <name type="scientific">Parasphingopyxis marina</name>
    <dbReference type="NCBI Taxonomy" id="2761622"/>
    <lineage>
        <taxon>Bacteria</taxon>
        <taxon>Pseudomonadati</taxon>
        <taxon>Pseudomonadota</taxon>
        <taxon>Alphaproteobacteria</taxon>
        <taxon>Sphingomonadales</taxon>
        <taxon>Sphingomonadaceae</taxon>
        <taxon>Parasphingopyxis</taxon>
    </lineage>
</organism>
<dbReference type="SUPFAM" id="SSF53474">
    <property type="entry name" value="alpha/beta-Hydrolases"/>
    <property type="match status" value="1"/>
</dbReference>
<dbReference type="Pfam" id="PF08530">
    <property type="entry name" value="PepX_C"/>
    <property type="match status" value="1"/>
</dbReference>
<accession>A0A842HTZ2</accession>
<dbReference type="NCBIfam" id="TIGR00976">
    <property type="entry name" value="CocE_NonD"/>
    <property type="match status" value="2"/>
</dbReference>
<feature type="domain" description="Xaa-Pro dipeptidyl-peptidase C-terminal" evidence="3">
    <location>
        <begin position="311"/>
        <end position="551"/>
    </location>
</feature>
<evidence type="ECO:0000313" key="4">
    <source>
        <dbReference type="EMBL" id="MBC2776003.1"/>
    </source>
</evidence>
<dbReference type="AlphaFoldDB" id="A0A842HTZ2"/>
<protein>
    <submittedName>
        <fullName evidence="4">CocE/NonD family hydrolase</fullName>
    </submittedName>
</protein>
<comment type="caution">
    <text evidence="4">The sequence shown here is derived from an EMBL/GenBank/DDBJ whole genome shotgun (WGS) entry which is preliminary data.</text>
</comment>
<dbReference type="PANTHER" id="PTHR43056:SF10">
    <property type="entry name" value="COCE_NOND FAMILY, PUTATIVE (AFU_ORTHOLOGUE AFUA_7G00600)-RELATED"/>
    <property type="match status" value="1"/>
</dbReference>
<evidence type="ECO:0000259" key="3">
    <source>
        <dbReference type="SMART" id="SM00939"/>
    </source>
</evidence>
<dbReference type="InterPro" id="IPR050585">
    <property type="entry name" value="Xaa-Pro_dipeptidyl-ppase/CocE"/>
</dbReference>
<keyword evidence="1 4" id="KW-0378">Hydrolase</keyword>
<sequence length="558" mass="62878">MADGNQEFELIMRDGVDPSTAPNKPPLPPRGYTKREEDGLLIERNVEVPMRDGITILVDIYRPANAPDADLPILLGWSPYGKHGLSDTLWPPSGVQDGWMSRFTAFEAPDPAFWCPAGYAVVFADPRGAWLSEGDLRHNGIGEGEDCYDCIEWLAQLPWTNGKVGMTGVSYLAAIQYLVAALKPPHLAALNPWEGFSDWYREFAYHGGIRETGFVPRGSDNLRFSLNRTEDTNANVQAHPLYDAYWESKELDLEAIDIPAYVVASWSDHGLHTRGTIEAFRRMASEEKWLEIHGQKKWAHYYMPESRAKQRIFFDHFLKGEDTAVTEWPRVQIEVRESAQVRATRTEDEWPLARTDYRKLHLDAAKHALSETAPTTSSAARYDPLDVLGEAVFDHRFEGDTELTGYMKLKLWVEAEGADDMDLFVALQKLDAEGEPVGMTFYAFYENGPVALGWLRASHRALDAARSTPEQPVHSHTEEQMLHPGEIVPVEIELWPSSTLFRAGETLRVVVKGMDIYRDALPNLPFARHEDLRNAGTHVIHTGGEHDSHLLVPAIPEK</sequence>
<dbReference type="InterPro" id="IPR029058">
    <property type="entry name" value="AB_hydrolase_fold"/>
</dbReference>
<dbReference type="Pfam" id="PF02129">
    <property type="entry name" value="Peptidase_S15"/>
    <property type="match status" value="2"/>
</dbReference>
<dbReference type="SUPFAM" id="SSF49785">
    <property type="entry name" value="Galactose-binding domain-like"/>
    <property type="match status" value="1"/>
</dbReference>
<dbReference type="EMBL" id="JACJVJ010000001">
    <property type="protein sequence ID" value="MBC2776003.1"/>
    <property type="molecule type" value="Genomic_DNA"/>
</dbReference>
<dbReference type="Gene3D" id="3.40.50.1820">
    <property type="entry name" value="alpha/beta hydrolase"/>
    <property type="match status" value="1"/>
</dbReference>
<dbReference type="InterPro" id="IPR000383">
    <property type="entry name" value="Xaa-Pro-like_dom"/>
</dbReference>